<organism evidence="1 2">
    <name type="scientific">Methylobacterium marchantiae</name>
    <dbReference type="NCBI Taxonomy" id="600331"/>
    <lineage>
        <taxon>Bacteria</taxon>
        <taxon>Pseudomonadati</taxon>
        <taxon>Pseudomonadota</taxon>
        <taxon>Alphaproteobacteria</taxon>
        <taxon>Hyphomicrobiales</taxon>
        <taxon>Methylobacteriaceae</taxon>
        <taxon>Methylobacterium</taxon>
    </lineage>
</organism>
<sequence>MNTAANFNMANINRSGQSYTIFPQSRLMQSVGEDLRAFYGQVIDPAAPADLLRLAALIDERRGVDETAE</sequence>
<protein>
    <recommendedName>
        <fullName evidence="3">Anti-sigma factor NepR domain-containing protein</fullName>
    </recommendedName>
</protein>
<comment type="caution">
    <text evidence="1">The sequence shown here is derived from an EMBL/GenBank/DDBJ whole genome shotgun (WGS) entry which is preliminary data.</text>
</comment>
<evidence type="ECO:0000313" key="1">
    <source>
        <dbReference type="EMBL" id="MFD1303541.1"/>
    </source>
</evidence>
<evidence type="ECO:0008006" key="3">
    <source>
        <dbReference type="Google" id="ProtNLM"/>
    </source>
</evidence>
<dbReference type="RefSeq" id="WP_238208950.1">
    <property type="nucleotide sequence ID" value="NZ_JBHTND010000031.1"/>
</dbReference>
<gene>
    <name evidence="1" type="ORF">ACFQ4G_18370</name>
</gene>
<name>A0ABW3X3M8_9HYPH</name>
<accession>A0ABW3X3M8</accession>
<reference evidence="2" key="1">
    <citation type="journal article" date="2019" name="Int. J. Syst. Evol. Microbiol.">
        <title>The Global Catalogue of Microorganisms (GCM) 10K type strain sequencing project: providing services to taxonomists for standard genome sequencing and annotation.</title>
        <authorList>
            <consortium name="The Broad Institute Genomics Platform"/>
            <consortium name="The Broad Institute Genome Sequencing Center for Infectious Disease"/>
            <person name="Wu L."/>
            <person name="Ma J."/>
        </authorList>
    </citation>
    <scope>NUCLEOTIDE SEQUENCE [LARGE SCALE GENOMIC DNA]</scope>
    <source>
        <strain evidence="2">CCUG 56108</strain>
    </source>
</reference>
<evidence type="ECO:0000313" key="2">
    <source>
        <dbReference type="Proteomes" id="UP001597176"/>
    </source>
</evidence>
<dbReference type="EMBL" id="JBHTND010000031">
    <property type="protein sequence ID" value="MFD1303541.1"/>
    <property type="molecule type" value="Genomic_DNA"/>
</dbReference>
<keyword evidence="2" id="KW-1185">Reference proteome</keyword>
<dbReference type="Proteomes" id="UP001597176">
    <property type="component" value="Unassembled WGS sequence"/>
</dbReference>
<proteinExistence type="predicted"/>